<dbReference type="OrthoDB" id="5118919at2"/>
<gene>
    <name evidence="2" type="ORF">D7D94_04750</name>
</gene>
<dbReference type="KEGG" id="moj:D7D94_04750"/>
<keyword evidence="1" id="KW-1133">Transmembrane helix</keyword>
<feature type="transmembrane region" description="Helical" evidence="1">
    <location>
        <begin position="21"/>
        <end position="41"/>
    </location>
</feature>
<dbReference type="AlphaFoldDB" id="A0A6I6E3N0"/>
<evidence type="ECO:0000256" key="1">
    <source>
        <dbReference type="SAM" id="Phobius"/>
    </source>
</evidence>
<dbReference type="Proteomes" id="UP000422989">
    <property type="component" value="Chromosome"/>
</dbReference>
<protein>
    <submittedName>
        <fullName evidence="2">TadE family protein</fullName>
    </submittedName>
</protein>
<reference evidence="2 3" key="1">
    <citation type="submission" date="2018-09" db="EMBL/GenBank/DDBJ databases">
        <title>Whole genome sequencing of Microbacterium oryzae strain MB-10T.</title>
        <authorList>
            <person name="Das S.K."/>
        </authorList>
    </citation>
    <scope>NUCLEOTIDE SEQUENCE [LARGE SCALE GENOMIC DNA]</scope>
    <source>
        <strain evidence="2 3">MB-10</strain>
    </source>
</reference>
<name>A0A6I6E3N0_9MICO</name>
<accession>A0A6I6E3N0</accession>
<organism evidence="2 3">
    <name type="scientific">Microbacterium oryzae</name>
    <dbReference type="NCBI Taxonomy" id="743009"/>
    <lineage>
        <taxon>Bacteria</taxon>
        <taxon>Bacillati</taxon>
        <taxon>Actinomycetota</taxon>
        <taxon>Actinomycetes</taxon>
        <taxon>Micrococcales</taxon>
        <taxon>Microbacteriaceae</taxon>
        <taxon>Microbacterium</taxon>
    </lineage>
</organism>
<sequence length="156" mass="15871">MPRSKAWSEAIRGLRDESGSAALEFLVAGLVLLVPLAYLVVALSAVQEGSLGVEAAARHAAHAVARTGADQQAAEALPRVIDAVAAEYGLDGDALEVSLSCVPAGECPRAGASVIVTVGATVPLPLVPPVLGLDRLTSVPVEAASVQKVSRFWSAP</sequence>
<keyword evidence="1" id="KW-0472">Membrane</keyword>
<evidence type="ECO:0000313" key="2">
    <source>
        <dbReference type="EMBL" id="QGU27050.1"/>
    </source>
</evidence>
<keyword evidence="1" id="KW-0812">Transmembrane</keyword>
<proteinExistence type="predicted"/>
<dbReference type="RefSeq" id="WP_156241542.1">
    <property type="nucleotide sequence ID" value="NZ_BAAAZL010000002.1"/>
</dbReference>
<dbReference type="EMBL" id="CP032550">
    <property type="protein sequence ID" value="QGU27050.1"/>
    <property type="molecule type" value="Genomic_DNA"/>
</dbReference>
<evidence type="ECO:0000313" key="3">
    <source>
        <dbReference type="Proteomes" id="UP000422989"/>
    </source>
</evidence>
<keyword evidence="3" id="KW-1185">Reference proteome</keyword>